<dbReference type="Proteomes" id="UP000595897">
    <property type="component" value="Chromosome"/>
</dbReference>
<dbReference type="KEGG" id="ahb:bsdtb5_17850"/>
<proteinExistence type="predicted"/>
<reference evidence="2 3" key="1">
    <citation type="submission" date="2020-11" db="EMBL/GenBank/DDBJ databases">
        <title>Draft genome sequencing of a Lachnospiraceae strain isolated from anoxic soil subjected to BSD treatment.</title>
        <authorList>
            <person name="Uek A."/>
            <person name="Tonouchi A."/>
        </authorList>
    </citation>
    <scope>NUCLEOTIDE SEQUENCE [LARGE SCALE GENOMIC DNA]</scope>
    <source>
        <strain evidence="2 3">TB5</strain>
    </source>
</reference>
<feature type="transmembrane region" description="Helical" evidence="1">
    <location>
        <begin position="37"/>
        <end position="58"/>
    </location>
</feature>
<evidence type="ECO:0000313" key="3">
    <source>
        <dbReference type="Proteomes" id="UP000595897"/>
    </source>
</evidence>
<keyword evidence="1" id="KW-1133">Transmembrane helix</keyword>
<dbReference type="RefSeq" id="WP_271715704.1">
    <property type="nucleotide sequence ID" value="NZ_AP024169.1"/>
</dbReference>
<dbReference type="EMBL" id="AP024169">
    <property type="protein sequence ID" value="BCN30490.1"/>
    <property type="molecule type" value="Genomic_DNA"/>
</dbReference>
<accession>A0A7R7EJX5</accession>
<organism evidence="2 3">
    <name type="scientific">Anaeromicropila herbilytica</name>
    <dbReference type="NCBI Taxonomy" id="2785025"/>
    <lineage>
        <taxon>Bacteria</taxon>
        <taxon>Bacillati</taxon>
        <taxon>Bacillota</taxon>
        <taxon>Clostridia</taxon>
        <taxon>Lachnospirales</taxon>
        <taxon>Lachnospiraceae</taxon>
        <taxon>Anaeromicropila</taxon>
    </lineage>
</organism>
<sequence length="72" mass="8354">MKRINKLKLVSIILVLITLFGDSVSIYYNVVRMNNNFLINILTGLCNLALIFVLIELVKEDRRIKLQKFGED</sequence>
<protein>
    <submittedName>
        <fullName evidence="2">Uncharacterized protein</fullName>
    </submittedName>
</protein>
<keyword evidence="1" id="KW-0812">Transmembrane</keyword>
<keyword evidence="3" id="KW-1185">Reference proteome</keyword>
<keyword evidence="1" id="KW-0472">Membrane</keyword>
<name>A0A7R7EJX5_9FIRM</name>
<evidence type="ECO:0000256" key="1">
    <source>
        <dbReference type="SAM" id="Phobius"/>
    </source>
</evidence>
<gene>
    <name evidence="2" type="ORF">bsdtb5_17850</name>
</gene>
<dbReference type="AlphaFoldDB" id="A0A7R7EJX5"/>
<evidence type="ECO:0000313" key="2">
    <source>
        <dbReference type="EMBL" id="BCN30490.1"/>
    </source>
</evidence>